<organism evidence="6 7">
    <name type="scientific">[Myrmecia] bisecta</name>
    <dbReference type="NCBI Taxonomy" id="41462"/>
    <lineage>
        <taxon>Eukaryota</taxon>
        <taxon>Viridiplantae</taxon>
        <taxon>Chlorophyta</taxon>
        <taxon>core chlorophytes</taxon>
        <taxon>Trebouxiophyceae</taxon>
        <taxon>Trebouxiales</taxon>
        <taxon>Trebouxiaceae</taxon>
        <taxon>Myrmecia</taxon>
    </lineage>
</organism>
<dbReference type="InterPro" id="IPR036770">
    <property type="entry name" value="Ankyrin_rpt-contain_sf"/>
</dbReference>
<proteinExistence type="predicted"/>
<feature type="region of interest" description="Disordered" evidence="5">
    <location>
        <begin position="182"/>
        <end position="209"/>
    </location>
</feature>
<dbReference type="Gene3D" id="1.25.40.20">
    <property type="entry name" value="Ankyrin repeat-containing domain"/>
    <property type="match status" value="1"/>
</dbReference>
<dbReference type="AlphaFoldDB" id="A0AAW1R7W3"/>
<feature type="compositionally biased region" description="Low complexity" evidence="5">
    <location>
        <begin position="182"/>
        <end position="195"/>
    </location>
</feature>
<feature type="region of interest" description="Disordered" evidence="5">
    <location>
        <begin position="524"/>
        <end position="631"/>
    </location>
</feature>
<feature type="compositionally biased region" description="Low complexity" evidence="5">
    <location>
        <begin position="612"/>
        <end position="623"/>
    </location>
</feature>
<evidence type="ECO:0000256" key="3">
    <source>
        <dbReference type="PROSITE-ProRule" id="PRU00023"/>
    </source>
</evidence>
<feature type="region of interest" description="Disordered" evidence="5">
    <location>
        <begin position="289"/>
        <end position="319"/>
    </location>
</feature>
<dbReference type="SUPFAM" id="SSF48403">
    <property type="entry name" value="Ankyrin repeat"/>
    <property type="match status" value="1"/>
</dbReference>
<dbReference type="PANTHER" id="PTHR24171:SF8">
    <property type="entry name" value="BRCA1-ASSOCIATED RING DOMAIN PROTEIN 1"/>
    <property type="match status" value="1"/>
</dbReference>
<feature type="repeat" description="ANK" evidence="3">
    <location>
        <begin position="825"/>
        <end position="857"/>
    </location>
</feature>
<dbReference type="Proteomes" id="UP001489004">
    <property type="component" value="Unassembled WGS sequence"/>
</dbReference>
<keyword evidence="1" id="KW-0677">Repeat</keyword>
<dbReference type="InterPro" id="IPR002110">
    <property type="entry name" value="Ankyrin_rpt"/>
</dbReference>
<evidence type="ECO:0000256" key="2">
    <source>
        <dbReference type="ARBA" id="ARBA00023043"/>
    </source>
</evidence>
<dbReference type="SMART" id="SM00248">
    <property type="entry name" value="ANK"/>
    <property type="match status" value="2"/>
</dbReference>
<feature type="region of interest" description="Disordered" evidence="5">
    <location>
        <begin position="427"/>
        <end position="504"/>
    </location>
</feature>
<evidence type="ECO:0000256" key="5">
    <source>
        <dbReference type="SAM" id="MobiDB-lite"/>
    </source>
</evidence>
<name>A0AAW1R7W3_9CHLO</name>
<dbReference type="EMBL" id="JALJOR010000001">
    <property type="protein sequence ID" value="KAK9829625.1"/>
    <property type="molecule type" value="Genomic_DNA"/>
</dbReference>
<protein>
    <submittedName>
        <fullName evidence="6">Uncharacterized protein</fullName>
    </submittedName>
</protein>
<gene>
    <name evidence="6" type="ORF">WJX72_006947</name>
</gene>
<keyword evidence="4" id="KW-0175">Coiled coil</keyword>
<evidence type="ECO:0000313" key="7">
    <source>
        <dbReference type="Proteomes" id="UP001489004"/>
    </source>
</evidence>
<accession>A0AAW1R7W3</accession>
<comment type="caution">
    <text evidence="6">The sequence shown here is derived from an EMBL/GenBank/DDBJ whole genome shotgun (WGS) entry which is preliminary data.</text>
</comment>
<feature type="compositionally biased region" description="Low complexity" evidence="5">
    <location>
        <begin position="466"/>
        <end position="478"/>
    </location>
</feature>
<evidence type="ECO:0000256" key="1">
    <source>
        <dbReference type="ARBA" id="ARBA00022737"/>
    </source>
</evidence>
<keyword evidence="7" id="KW-1185">Reference proteome</keyword>
<dbReference type="GO" id="GO:0004842">
    <property type="term" value="F:ubiquitin-protein transferase activity"/>
    <property type="evidence" value="ECO:0007669"/>
    <property type="project" value="TreeGrafter"/>
</dbReference>
<reference evidence="6 7" key="1">
    <citation type="journal article" date="2024" name="Nat. Commun.">
        <title>Phylogenomics reveals the evolutionary origins of lichenization in chlorophyte algae.</title>
        <authorList>
            <person name="Puginier C."/>
            <person name="Libourel C."/>
            <person name="Otte J."/>
            <person name="Skaloud P."/>
            <person name="Haon M."/>
            <person name="Grisel S."/>
            <person name="Petersen M."/>
            <person name="Berrin J.G."/>
            <person name="Delaux P.M."/>
            <person name="Dal Grande F."/>
            <person name="Keller J."/>
        </authorList>
    </citation>
    <scope>NUCLEOTIDE SEQUENCE [LARGE SCALE GENOMIC DNA]</scope>
    <source>
        <strain evidence="6 7">SAG 2043</strain>
    </source>
</reference>
<feature type="compositionally biased region" description="Low complexity" evidence="5">
    <location>
        <begin position="536"/>
        <end position="552"/>
    </location>
</feature>
<evidence type="ECO:0000313" key="6">
    <source>
        <dbReference type="EMBL" id="KAK9829625.1"/>
    </source>
</evidence>
<keyword evidence="2 3" id="KW-0040">ANK repeat</keyword>
<feature type="coiled-coil region" evidence="4">
    <location>
        <begin position="134"/>
        <end position="168"/>
    </location>
</feature>
<dbReference type="Pfam" id="PF12796">
    <property type="entry name" value="Ank_2"/>
    <property type="match status" value="1"/>
</dbReference>
<dbReference type="PROSITE" id="PS50088">
    <property type="entry name" value="ANK_REPEAT"/>
    <property type="match status" value="2"/>
</dbReference>
<evidence type="ECO:0000256" key="4">
    <source>
        <dbReference type="SAM" id="Coils"/>
    </source>
</evidence>
<feature type="repeat" description="ANK" evidence="3">
    <location>
        <begin position="792"/>
        <end position="824"/>
    </location>
</feature>
<dbReference type="PROSITE" id="PS50297">
    <property type="entry name" value="ANK_REP_REGION"/>
    <property type="match status" value="2"/>
</dbReference>
<dbReference type="GO" id="GO:0085020">
    <property type="term" value="P:protein K6-linked ubiquitination"/>
    <property type="evidence" value="ECO:0007669"/>
    <property type="project" value="TreeGrafter"/>
</dbReference>
<sequence>MRVQQREPFLETMARQFQELELQSRREQFAREWGQHAEAFSQQCAARQAELLEVHQGQLADLQARLERRFRTPPPTDSEHLQQLRRMQRTLVKQKKFIEALEVLRAVDALERKEAEQHSKRIKHENTVALKELFAQHALERAMLQREVAEEEAKLRQARQEAEQQLFNMRCSWETKPVGSWAAAGAAKGHAGRPGQQKRGSPKRETSVPSVGYVPAAAYAWDSSVRQRDAYPRKTSPCKSGSPYLQQPAAVACAAYGLDDVYKRHQRAPAEHVKDGKPWHEHTVTPACWQQSESETGDGLPQRSSVPADRWQPGSSLPSEAGEALMYQSTVADDGYTSDDEVSMYLQECSSEWADLQARKYGGSPAKTTHPLSIPEEHDEVAQTPSAAKLDAQALGRAFKSISSSPEAVKSLLQQLLASINGNTRHLVEQSTDPASPLAEAEAGSAPANSGRQAEVLDKPLAVEAVSRSSSDPVYSSRQDASPGQPASAEAGLRRLSDPAPNRPPALLAKFSLAALHSSAKHLGPPPIVHTRKRSASFASPLSRQSSSRNSFEAPSPAGTSPGRSEKPAASQPAARGLPEPPARHASLPQASESDAAANGDVDASNAENSEPPKAAVPPLLKATGSDQQQALASIPELTSTDGGGGAPALPTSPKLDQLLAAAGTSPRQFNMFNNPVALHDESAVALIGSPGPHSTPGVSSMQSMTERDRVGSLEHWHSGGSDKNSDLSQAADRAVLAHRISTGSSQPEITFTQHTITPDQQQLFDHCKHGRYDEARALLKEGVLSEAVDEEGTTPLMLVAQGGYGRLVKLFLRKDANINARNLAGNTALHFALANQHKAVAKYLIAQGADDGLRNLTGLTCYEWADRLLTV</sequence>
<dbReference type="PANTHER" id="PTHR24171">
    <property type="entry name" value="ANKYRIN REPEAT DOMAIN-CONTAINING PROTEIN 39-RELATED"/>
    <property type="match status" value="1"/>
</dbReference>